<dbReference type="EMBL" id="BARV01009436">
    <property type="protein sequence ID" value="GAI16068.1"/>
    <property type="molecule type" value="Genomic_DNA"/>
</dbReference>
<organism evidence="1">
    <name type="scientific">marine sediment metagenome</name>
    <dbReference type="NCBI Taxonomy" id="412755"/>
    <lineage>
        <taxon>unclassified sequences</taxon>
        <taxon>metagenomes</taxon>
        <taxon>ecological metagenomes</taxon>
    </lineage>
</organism>
<comment type="caution">
    <text evidence="1">The sequence shown here is derived from an EMBL/GenBank/DDBJ whole genome shotgun (WGS) entry which is preliminary data.</text>
</comment>
<evidence type="ECO:0000313" key="1">
    <source>
        <dbReference type="EMBL" id="GAI16068.1"/>
    </source>
</evidence>
<accession>X1LAH2</accession>
<proteinExistence type="predicted"/>
<reference evidence="1" key="1">
    <citation type="journal article" date="2014" name="Front. Microbiol.">
        <title>High frequency of phylogenetically diverse reductive dehalogenase-homologous genes in deep subseafloor sedimentary metagenomes.</title>
        <authorList>
            <person name="Kawai M."/>
            <person name="Futagami T."/>
            <person name="Toyoda A."/>
            <person name="Takaki Y."/>
            <person name="Nishi S."/>
            <person name="Hori S."/>
            <person name="Arai W."/>
            <person name="Tsubouchi T."/>
            <person name="Morono Y."/>
            <person name="Uchiyama I."/>
            <person name="Ito T."/>
            <person name="Fujiyama A."/>
            <person name="Inagaki F."/>
            <person name="Takami H."/>
        </authorList>
    </citation>
    <scope>NUCLEOTIDE SEQUENCE</scope>
    <source>
        <strain evidence="1">Expedition CK06-06</strain>
    </source>
</reference>
<sequence length="40" mass="4854">KHYFKIKEPENYNLKENIKNWAGKQVEIAKSDEINYIFIP</sequence>
<dbReference type="AlphaFoldDB" id="X1LAH2"/>
<feature type="non-terminal residue" evidence="1">
    <location>
        <position position="1"/>
    </location>
</feature>
<gene>
    <name evidence="1" type="ORF">S06H3_18609</name>
</gene>
<protein>
    <submittedName>
        <fullName evidence="1">Uncharacterized protein</fullName>
    </submittedName>
</protein>
<name>X1LAH2_9ZZZZ</name>